<organism evidence="1 2">
    <name type="scientific">Colletotrichum truncatum</name>
    <name type="common">Anthracnose fungus</name>
    <name type="synonym">Colletotrichum capsici</name>
    <dbReference type="NCBI Taxonomy" id="5467"/>
    <lineage>
        <taxon>Eukaryota</taxon>
        <taxon>Fungi</taxon>
        <taxon>Dikarya</taxon>
        <taxon>Ascomycota</taxon>
        <taxon>Pezizomycotina</taxon>
        <taxon>Sordariomycetes</taxon>
        <taxon>Hypocreomycetidae</taxon>
        <taxon>Glomerellales</taxon>
        <taxon>Glomerellaceae</taxon>
        <taxon>Colletotrichum</taxon>
        <taxon>Colletotrichum truncatum species complex</taxon>
    </lineage>
</organism>
<accession>A0ACC3YZ61</accession>
<dbReference type="EMBL" id="VUJX02000004">
    <property type="protein sequence ID" value="KAL0937255.1"/>
    <property type="molecule type" value="Genomic_DNA"/>
</dbReference>
<gene>
    <name evidence="1" type="ORF">CTRU02_206986</name>
</gene>
<reference evidence="1 2" key="1">
    <citation type="journal article" date="2020" name="Phytopathology">
        <title>Genome Sequence Resources of Colletotrichum truncatum, C. plurivorum, C. musicola, and C. sojae: Four Species Pathogenic to Soybean (Glycine max).</title>
        <authorList>
            <person name="Rogerio F."/>
            <person name="Boufleur T.R."/>
            <person name="Ciampi-Guillardi M."/>
            <person name="Sukno S.A."/>
            <person name="Thon M.R."/>
            <person name="Massola Junior N.S."/>
            <person name="Baroncelli R."/>
        </authorList>
    </citation>
    <scope>NUCLEOTIDE SEQUENCE [LARGE SCALE GENOMIC DNA]</scope>
    <source>
        <strain evidence="1 2">CMES1059</strain>
    </source>
</reference>
<comment type="caution">
    <text evidence="1">The sequence shown here is derived from an EMBL/GenBank/DDBJ whole genome shotgun (WGS) entry which is preliminary data.</text>
</comment>
<sequence length="157" mass="17234">MRVRGSWTGPSDTLDTLVPSENKIKAGPRRYSYRMFISMTATEEKLAETVNAALWVGSGIWYQNELVIECISGCVKDMANRKPAVGQKEALCKLELTQLSGLRIMITAKGSDGKPFICSISTADLLEMSGFVQSSCPRRELEMQSLTSASSFKSLTP</sequence>
<evidence type="ECO:0000313" key="1">
    <source>
        <dbReference type="EMBL" id="KAL0937255.1"/>
    </source>
</evidence>
<evidence type="ECO:0000313" key="2">
    <source>
        <dbReference type="Proteomes" id="UP000805649"/>
    </source>
</evidence>
<proteinExistence type="predicted"/>
<keyword evidence="2" id="KW-1185">Reference proteome</keyword>
<dbReference type="Proteomes" id="UP000805649">
    <property type="component" value="Unassembled WGS sequence"/>
</dbReference>
<protein>
    <submittedName>
        <fullName evidence="1">Uncharacterized protein</fullName>
    </submittedName>
</protein>
<name>A0ACC3YZ61_COLTU</name>